<name>A0A0J1JYA5_9GAMM</name>
<dbReference type="PANTHER" id="PTHR14969:SF54">
    <property type="entry name" value="PHOSPHATIDYLGLYCEROPHOSPHATASE B"/>
    <property type="match status" value="1"/>
</dbReference>
<dbReference type="AlphaFoldDB" id="A0A0J1JYA5"/>
<organism evidence="6 7">
    <name type="scientific">Photobacterium aquae</name>
    <dbReference type="NCBI Taxonomy" id="1195763"/>
    <lineage>
        <taxon>Bacteria</taxon>
        <taxon>Pseudomonadati</taxon>
        <taxon>Pseudomonadota</taxon>
        <taxon>Gammaproteobacteria</taxon>
        <taxon>Vibrionales</taxon>
        <taxon>Vibrionaceae</taxon>
        <taxon>Photobacterium</taxon>
    </lineage>
</organism>
<dbReference type="SUPFAM" id="SSF48317">
    <property type="entry name" value="Acid phosphatase/Vanadium-dependent haloperoxidase"/>
    <property type="match status" value="1"/>
</dbReference>
<feature type="transmembrane region" description="Helical" evidence="4">
    <location>
        <begin position="12"/>
        <end position="32"/>
    </location>
</feature>
<evidence type="ECO:0000256" key="4">
    <source>
        <dbReference type="SAM" id="Phobius"/>
    </source>
</evidence>
<dbReference type="SMART" id="SM00014">
    <property type="entry name" value="acidPPc"/>
    <property type="match status" value="1"/>
</dbReference>
<dbReference type="Gene3D" id="1.20.144.10">
    <property type="entry name" value="Phosphatidic acid phosphatase type 2/haloperoxidase"/>
    <property type="match status" value="1"/>
</dbReference>
<dbReference type="CDD" id="cd01610">
    <property type="entry name" value="PAP2_like"/>
    <property type="match status" value="1"/>
</dbReference>
<accession>A0A0J1JYA5</accession>
<dbReference type="RefSeq" id="WP_047878080.1">
    <property type="nucleotide sequence ID" value="NZ_LDOT01000006.1"/>
</dbReference>
<evidence type="ECO:0000256" key="2">
    <source>
        <dbReference type="ARBA" id="ARBA00032707"/>
    </source>
</evidence>
<dbReference type="GO" id="GO:0005886">
    <property type="term" value="C:plasma membrane"/>
    <property type="evidence" value="ECO:0007669"/>
    <property type="project" value="TreeGrafter"/>
</dbReference>
<feature type="transmembrane region" description="Helical" evidence="4">
    <location>
        <begin position="163"/>
        <end position="181"/>
    </location>
</feature>
<keyword evidence="4" id="KW-0812">Transmembrane</keyword>
<dbReference type="InterPro" id="IPR000326">
    <property type="entry name" value="PAP2/HPO"/>
</dbReference>
<dbReference type="GO" id="GO:0050380">
    <property type="term" value="F:undecaprenyl-diphosphatase activity"/>
    <property type="evidence" value="ECO:0007669"/>
    <property type="project" value="UniProtKB-EC"/>
</dbReference>
<gene>
    <name evidence="6" type="ORF">ABT56_06740</name>
</gene>
<evidence type="ECO:0000259" key="5">
    <source>
        <dbReference type="SMART" id="SM00014"/>
    </source>
</evidence>
<dbReference type="PANTHER" id="PTHR14969">
    <property type="entry name" value="SPHINGOSINE-1-PHOSPHATE PHOSPHOHYDROLASE"/>
    <property type="match status" value="1"/>
</dbReference>
<dbReference type="EC" id="3.6.1.27" evidence="1"/>
<feature type="transmembrane region" description="Helical" evidence="4">
    <location>
        <begin position="214"/>
        <end position="232"/>
    </location>
</feature>
<dbReference type="Pfam" id="PF01569">
    <property type="entry name" value="PAP2"/>
    <property type="match status" value="1"/>
</dbReference>
<dbReference type="STRING" id="1195763.ABT56_06740"/>
<sequence>MRAYFHQKIPGLICLLTFATLMSGILMIYPQANLTGSVSDVTGSLFTALTHSAGNPGFLITVSLLLLIPIARKSTKQEVMKVACQFAILLIMSFATKTTLKHITEVARPYTYELQALNLIDSPESFYALDQAQKDKVVELAQASVSHWRIAHWQGETNYSLPSGHSIFAAVCIAFWGGYLLRRKHWIATAAIITWGIGVGFSRIWLGMHWPSDIIASILAAALLYLFTPEFLNTPLFNPRQAPAVNGNS</sequence>
<dbReference type="Proteomes" id="UP000036097">
    <property type="component" value="Unassembled WGS sequence"/>
</dbReference>
<feature type="domain" description="Phosphatidic acid phosphatase type 2/haloperoxidase" evidence="5">
    <location>
        <begin position="81"/>
        <end position="229"/>
    </location>
</feature>
<keyword evidence="4" id="KW-0472">Membrane</keyword>
<comment type="catalytic activity">
    <reaction evidence="3">
        <text>di-trans,octa-cis-undecaprenyl diphosphate + H2O = di-trans,octa-cis-undecaprenyl phosphate + phosphate + H(+)</text>
        <dbReference type="Rhea" id="RHEA:28094"/>
        <dbReference type="ChEBI" id="CHEBI:15377"/>
        <dbReference type="ChEBI" id="CHEBI:15378"/>
        <dbReference type="ChEBI" id="CHEBI:43474"/>
        <dbReference type="ChEBI" id="CHEBI:58405"/>
        <dbReference type="ChEBI" id="CHEBI:60392"/>
        <dbReference type="EC" id="3.6.1.27"/>
    </reaction>
</comment>
<comment type="caution">
    <text evidence="6">The sequence shown here is derived from an EMBL/GenBank/DDBJ whole genome shotgun (WGS) entry which is preliminary data.</text>
</comment>
<protein>
    <recommendedName>
        <fullName evidence="1">undecaprenyl-diphosphate phosphatase</fullName>
        <ecNumber evidence="1">3.6.1.27</ecNumber>
    </recommendedName>
    <alternativeName>
        <fullName evidence="2">Undecaprenyl pyrophosphate phosphatase</fullName>
    </alternativeName>
</protein>
<reference evidence="6 7" key="1">
    <citation type="submission" date="2015-05" db="EMBL/GenBank/DDBJ databases">
        <title>Photobacterium galathea sp. nov.</title>
        <authorList>
            <person name="Machado H."/>
            <person name="Gram L."/>
        </authorList>
    </citation>
    <scope>NUCLEOTIDE SEQUENCE [LARGE SCALE GENOMIC DNA]</scope>
    <source>
        <strain evidence="6 7">CGMCC 1.12159</strain>
    </source>
</reference>
<feature type="transmembrane region" description="Helical" evidence="4">
    <location>
        <begin position="188"/>
        <end position="208"/>
    </location>
</feature>
<dbReference type="PATRIC" id="fig|1195763.3.peg.1441"/>
<keyword evidence="7" id="KW-1185">Reference proteome</keyword>
<evidence type="ECO:0000313" key="6">
    <source>
        <dbReference type="EMBL" id="KLV07227.1"/>
    </source>
</evidence>
<dbReference type="InterPro" id="IPR036938">
    <property type="entry name" value="PAP2/HPO_sf"/>
</dbReference>
<keyword evidence="4" id="KW-1133">Transmembrane helix</keyword>
<dbReference type="EMBL" id="LDOT01000006">
    <property type="protein sequence ID" value="KLV07227.1"/>
    <property type="molecule type" value="Genomic_DNA"/>
</dbReference>
<evidence type="ECO:0000256" key="1">
    <source>
        <dbReference type="ARBA" id="ARBA00012374"/>
    </source>
</evidence>
<evidence type="ECO:0000256" key="3">
    <source>
        <dbReference type="ARBA" id="ARBA00047594"/>
    </source>
</evidence>
<feature type="transmembrane region" description="Helical" evidence="4">
    <location>
        <begin position="52"/>
        <end position="70"/>
    </location>
</feature>
<proteinExistence type="predicted"/>
<evidence type="ECO:0000313" key="7">
    <source>
        <dbReference type="Proteomes" id="UP000036097"/>
    </source>
</evidence>